<dbReference type="EMBL" id="CP095074">
    <property type="protein sequence ID" value="UOQ93388.1"/>
    <property type="molecule type" value="Genomic_DNA"/>
</dbReference>
<evidence type="ECO:0000256" key="1">
    <source>
        <dbReference type="SAM" id="MobiDB-lite"/>
    </source>
</evidence>
<gene>
    <name evidence="2" type="ORF">MUO14_23965</name>
</gene>
<evidence type="ECO:0000313" key="2">
    <source>
        <dbReference type="EMBL" id="UOQ93388.1"/>
    </source>
</evidence>
<feature type="region of interest" description="Disordered" evidence="1">
    <location>
        <begin position="25"/>
        <end position="78"/>
    </location>
</feature>
<evidence type="ECO:0008006" key="4">
    <source>
        <dbReference type="Google" id="ProtNLM"/>
    </source>
</evidence>
<name>A0ABY4GYZ1_9BACI</name>
<dbReference type="RefSeq" id="WP_244752988.1">
    <property type="nucleotide sequence ID" value="NZ_CP095074.1"/>
</dbReference>
<proteinExistence type="predicted"/>
<reference evidence="2 3" key="1">
    <citation type="submission" date="2022-04" db="EMBL/GenBank/DDBJ databases">
        <title>Halobacillus sp. isolated from saltern.</title>
        <authorList>
            <person name="Won M."/>
            <person name="Lee C.-M."/>
            <person name="Woen H.-Y."/>
            <person name="Kwon S.-W."/>
        </authorList>
    </citation>
    <scope>NUCLEOTIDE SEQUENCE [LARGE SCALE GENOMIC DNA]</scope>
    <source>
        <strain evidence="2 3">SSTM10-2</strain>
    </source>
</reference>
<accession>A0ABY4GYZ1</accession>
<dbReference type="Proteomes" id="UP000831880">
    <property type="component" value="Chromosome"/>
</dbReference>
<protein>
    <recommendedName>
        <fullName evidence="4">rRNA biogenesis protein rrp5</fullName>
    </recommendedName>
</protein>
<organism evidence="2 3">
    <name type="scientific">Halobacillus shinanisalinarum</name>
    <dbReference type="NCBI Taxonomy" id="2932258"/>
    <lineage>
        <taxon>Bacteria</taxon>
        <taxon>Bacillati</taxon>
        <taxon>Bacillota</taxon>
        <taxon>Bacilli</taxon>
        <taxon>Bacillales</taxon>
        <taxon>Bacillaceae</taxon>
        <taxon>Halobacillus</taxon>
    </lineage>
</organism>
<feature type="compositionally biased region" description="Basic and acidic residues" evidence="1">
    <location>
        <begin position="36"/>
        <end position="75"/>
    </location>
</feature>
<sequence length="129" mass="14037">MEIKLTIEAPGLEKALLSLSTSLEGTTLGQVVDPGSKAEDKPSPKKEKAKEEDKKEPKEEPAPVKEEVPKEEKSEPSISLEIVRGKLAKISQAGKQAEVKALIQEFGAKKLTDIDKSKYAELLEAAEKL</sequence>
<keyword evidence="3" id="KW-1185">Reference proteome</keyword>
<evidence type="ECO:0000313" key="3">
    <source>
        <dbReference type="Proteomes" id="UP000831880"/>
    </source>
</evidence>